<organism evidence="1 2">
    <name type="scientific">Breznakiella homolactica</name>
    <dbReference type="NCBI Taxonomy" id="2798577"/>
    <lineage>
        <taxon>Bacteria</taxon>
        <taxon>Pseudomonadati</taxon>
        <taxon>Spirochaetota</taxon>
        <taxon>Spirochaetia</taxon>
        <taxon>Spirochaetales</taxon>
        <taxon>Breznakiellaceae</taxon>
        <taxon>Breznakiella</taxon>
    </lineage>
</organism>
<dbReference type="KEGG" id="bhc:JFL75_02935"/>
<dbReference type="SUPFAM" id="SSF158397">
    <property type="entry name" value="TM1646-like"/>
    <property type="match status" value="1"/>
</dbReference>
<dbReference type="InterPro" id="IPR005585">
    <property type="entry name" value="DUF327"/>
</dbReference>
<proteinExistence type="predicted"/>
<dbReference type="RefSeq" id="WP_215627185.1">
    <property type="nucleotide sequence ID" value="NZ_CP067089.2"/>
</dbReference>
<dbReference type="AlphaFoldDB" id="A0A7T7XP25"/>
<protein>
    <submittedName>
        <fullName evidence="1">DUF327 family protein</fullName>
    </submittedName>
</protein>
<sequence>MAKVDFPDSSSPFFNPALYNTVKPEAKKSKEKDDVRGVKKPRFSAILDEAAGETASAGEIRDLSPSEETLRELLDGVHSAGDELRQRPFPEEIKKYKQAVRNFLHYIVENGYTVEEQTSGTNLLKRKKFTLVQVADRKLEQLAASIMAGQNSQLEILARLDEIAGILVDLLQ</sequence>
<gene>
    <name evidence="1" type="ORF">JFL75_02935</name>
</gene>
<dbReference type="Gene3D" id="1.20.120.490">
    <property type="entry name" value="Hypothetical protein TM1646-like domain"/>
    <property type="match status" value="1"/>
</dbReference>
<evidence type="ECO:0000313" key="1">
    <source>
        <dbReference type="EMBL" id="QQO09881.1"/>
    </source>
</evidence>
<name>A0A7T7XP25_9SPIR</name>
<evidence type="ECO:0000313" key="2">
    <source>
        <dbReference type="Proteomes" id="UP000595917"/>
    </source>
</evidence>
<reference evidence="1" key="1">
    <citation type="submission" date="2021-01" db="EMBL/GenBank/DDBJ databases">
        <title>Description of Breznakiella homolactica.</title>
        <authorList>
            <person name="Song Y."/>
            <person name="Brune A."/>
        </authorList>
    </citation>
    <scope>NUCLEOTIDE SEQUENCE</scope>
    <source>
        <strain evidence="1">RmG30</strain>
    </source>
</reference>
<dbReference type="EMBL" id="CP067089">
    <property type="protein sequence ID" value="QQO09881.1"/>
    <property type="molecule type" value="Genomic_DNA"/>
</dbReference>
<accession>A0A7T7XP25</accession>
<dbReference type="Proteomes" id="UP000595917">
    <property type="component" value="Chromosome"/>
</dbReference>
<dbReference type="InterPro" id="IPR024042">
    <property type="entry name" value="TM1646-like_dom_sf"/>
</dbReference>
<keyword evidence="2" id="KW-1185">Reference proteome</keyword>
<dbReference type="Pfam" id="PF03885">
    <property type="entry name" value="DUF327"/>
    <property type="match status" value="1"/>
</dbReference>